<dbReference type="Proteomes" id="UP001152622">
    <property type="component" value="Chromosome 9"/>
</dbReference>
<accession>A0A9Q1F3J3</accession>
<dbReference type="AlphaFoldDB" id="A0A9Q1F3J3"/>
<keyword evidence="2" id="KW-1185">Reference proteome</keyword>
<organism evidence="1 2">
    <name type="scientific">Synaphobranchus kaupii</name>
    <name type="common">Kaup's arrowtooth eel</name>
    <dbReference type="NCBI Taxonomy" id="118154"/>
    <lineage>
        <taxon>Eukaryota</taxon>
        <taxon>Metazoa</taxon>
        <taxon>Chordata</taxon>
        <taxon>Craniata</taxon>
        <taxon>Vertebrata</taxon>
        <taxon>Euteleostomi</taxon>
        <taxon>Actinopterygii</taxon>
        <taxon>Neopterygii</taxon>
        <taxon>Teleostei</taxon>
        <taxon>Anguilliformes</taxon>
        <taxon>Synaphobranchidae</taxon>
        <taxon>Synaphobranchus</taxon>
    </lineage>
</organism>
<name>A0A9Q1F3J3_SYNKA</name>
<evidence type="ECO:0000313" key="2">
    <source>
        <dbReference type="Proteomes" id="UP001152622"/>
    </source>
</evidence>
<dbReference type="EMBL" id="JAINUF010000009">
    <property type="protein sequence ID" value="KAJ8350132.1"/>
    <property type="molecule type" value="Genomic_DNA"/>
</dbReference>
<sequence length="95" mass="10572">MCPVTAARLRFELMKPQGGCFSAAGMGGDDVASLVERRGRRALRPRARGTEESFFTGLHRNMQKNKRSRSKCTLPATATFRSPPARLCSQQEWVS</sequence>
<proteinExistence type="predicted"/>
<reference evidence="1" key="1">
    <citation type="journal article" date="2023" name="Science">
        <title>Genome structures resolve the early diversification of teleost fishes.</title>
        <authorList>
            <person name="Parey E."/>
            <person name="Louis A."/>
            <person name="Montfort J."/>
            <person name="Bouchez O."/>
            <person name="Roques C."/>
            <person name="Iampietro C."/>
            <person name="Lluch J."/>
            <person name="Castinel A."/>
            <person name="Donnadieu C."/>
            <person name="Desvignes T."/>
            <person name="Floi Bucao C."/>
            <person name="Jouanno E."/>
            <person name="Wen M."/>
            <person name="Mejri S."/>
            <person name="Dirks R."/>
            <person name="Jansen H."/>
            <person name="Henkel C."/>
            <person name="Chen W.J."/>
            <person name="Zahm M."/>
            <person name="Cabau C."/>
            <person name="Klopp C."/>
            <person name="Thompson A.W."/>
            <person name="Robinson-Rechavi M."/>
            <person name="Braasch I."/>
            <person name="Lecointre G."/>
            <person name="Bobe J."/>
            <person name="Postlethwait J.H."/>
            <person name="Berthelot C."/>
            <person name="Roest Crollius H."/>
            <person name="Guiguen Y."/>
        </authorList>
    </citation>
    <scope>NUCLEOTIDE SEQUENCE</scope>
    <source>
        <strain evidence="1">WJC10195</strain>
    </source>
</reference>
<gene>
    <name evidence="1" type="ORF">SKAU_G00252620</name>
</gene>
<evidence type="ECO:0000313" key="1">
    <source>
        <dbReference type="EMBL" id="KAJ8350132.1"/>
    </source>
</evidence>
<protein>
    <submittedName>
        <fullName evidence="1">Uncharacterized protein</fullName>
    </submittedName>
</protein>
<comment type="caution">
    <text evidence="1">The sequence shown here is derived from an EMBL/GenBank/DDBJ whole genome shotgun (WGS) entry which is preliminary data.</text>
</comment>